<dbReference type="EMBL" id="JACYNN010000007">
    <property type="protein sequence ID" value="MBD8107246.1"/>
    <property type="molecule type" value="Genomic_DNA"/>
</dbReference>
<feature type="transmembrane region" description="Helical" evidence="8">
    <location>
        <begin position="399"/>
        <end position="420"/>
    </location>
</feature>
<dbReference type="InterPro" id="IPR020846">
    <property type="entry name" value="MFS_dom"/>
</dbReference>
<organism evidence="12 13">
    <name type="scientific">Erwinia persicina</name>
    <dbReference type="NCBI Taxonomy" id="55211"/>
    <lineage>
        <taxon>Bacteria</taxon>
        <taxon>Pseudomonadati</taxon>
        <taxon>Pseudomonadota</taxon>
        <taxon>Gammaproteobacteria</taxon>
        <taxon>Enterobacterales</taxon>
        <taxon>Erwiniaceae</taxon>
        <taxon>Erwinia</taxon>
    </lineage>
</organism>
<reference evidence="12 13" key="1">
    <citation type="journal article" date="2019" name="Sci. Rep.">
        <title>Differences in resource use lead to coexistence of seed-transmitted microbial populations.</title>
        <authorList>
            <person name="Torres-Cortes G."/>
            <person name="Garcia B.J."/>
            <person name="Compant S."/>
            <person name="Rezki S."/>
            <person name="Jones P."/>
            <person name="Preveaux A."/>
            <person name="Briand M."/>
            <person name="Roulet A."/>
            <person name="Bouchez O."/>
            <person name="Jacobson D."/>
            <person name="Barret M."/>
        </authorList>
    </citation>
    <scope>NUCLEOTIDE SEQUENCE [LARGE SCALE GENOMIC DNA]</scope>
    <source>
        <strain evidence="12 13">CFBP13511</strain>
    </source>
</reference>
<dbReference type="Proteomes" id="UP000306393">
    <property type="component" value="Unassembled WGS sequence"/>
</dbReference>
<dbReference type="STRING" id="1219360.GCA_001571305_02806"/>
<feature type="transmembrane region" description="Helical" evidence="8">
    <location>
        <begin position="169"/>
        <end position="191"/>
    </location>
</feature>
<feature type="transmembrane region" description="Helical" evidence="8">
    <location>
        <begin position="341"/>
        <end position="360"/>
    </location>
</feature>
<keyword evidence="3 8" id="KW-0813">Transport</keyword>
<evidence type="ECO:0000313" key="14">
    <source>
        <dbReference type="Proteomes" id="UP000661012"/>
    </source>
</evidence>
<evidence type="ECO:0000256" key="1">
    <source>
        <dbReference type="ARBA" id="ARBA00004651"/>
    </source>
</evidence>
<feature type="region of interest" description="Disordered" evidence="9">
    <location>
        <begin position="1"/>
        <end position="36"/>
    </location>
</feature>
<dbReference type="InterPro" id="IPR004812">
    <property type="entry name" value="Efflux_drug-R_Bcr/CmlA"/>
</dbReference>
<dbReference type="GO" id="GO:0005886">
    <property type="term" value="C:plasma membrane"/>
    <property type="evidence" value="ECO:0007669"/>
    <property type="project" value="UniProtKB-SubCell"/>
</dbReference>
<dbReference type="EMBL" id="QGAC01000013">
    <property type="protein sequence ID" value="TKJ89101.1"/>
    <property type="molecule type" value="Genomic_DNA"/>
</dbReference>
<comment type="similarity">
    <text evidence="2 8">Belongs to the major facilitator superfamily. Bcr/CmlA family.</text>
</comment>
<feature type="transmembrane region" description="Helical" evidence="8">
    <location>
        <begin position="139"/>
        <end position="157"/>
    </location>
</feature>
<keyword evidence="7 8" id="KW-0472">Membrane</keyword>
<reference evidence="11 14" key="2">
    <citation type="journal article" date="2020" name="FEMS Microbiol. Ecol.">
        <title>Temporal dynamics of bacterial communities during seed development and maturation.</title>
        <authorList>
            <person name="Chesneau G."/>
            <person name="Torres-Cortes G."/>
            <person name="Briand M."/>
            <person name="Darrasse A."/>
            <person name="Preveaux A."/>
            <person name="Marais C."/>
            <person name="Jacques M.A."/>
            <person name="Shade A."/>
            <person name="Barret M."/>
        </authorList>
    </citation>
    <scope>NUCLEOTIDE SEQUENCE [LARGE SCALE GENOMIC DNA]</scope>
    <source>
        <strain evidence="11 14">CFBP13732</strain>
    </source>
</reference>
<dbReference type="Proteomes" id="UP000661012">
    <property type="component" value="Unassembled WGS sequence"/>
</dbReference>
<accession>A0A4U3F6M4</accession>
<keyword evidence="5 8" id="KW-0812">Transmembrane</keyword>
<evidence type="ECO:0000256" key="2">
    <source>
        <dbReference type="ARBA" id="ARBA00006236"/>
    </source>
</evidence>
<dbReference type="Gene3D" id="1.20.1720.10">
    <property type="entry name" value="Multidrug resistance protein D"/>
    <property type="match status" value="1"/>
</dbReference>
<keyword evidence="14" id="KW-1185">Reference proteome</keyword>
<dbReference type="AlphaFoldDB" id="A0A4U3F6M4"/>
<evidence type="ECO:0000259" key="10">
    <source>
        <dbReference type="PROSITE" id="PS50850"/>
    </source>
</evidence>
<name>A0A4U3F6M4_9GAMM</name>
<evidence type="ECO:0000313" key="12">
    <source>
        <dbReference type="EMBL" id="TKJ89101.1"/>
    </source>
</evidence>
<dbReference type="GO" id="GO:0042910">
    <property type="term" value="F:xenobiotic transmembrane transporter activity"/>
    <property type="evidence" value="ECO:0007669"/>
    <property type="project" value="InterPro"/>
</dbReference>
<comment type="subcellular location">
    <subcellularLocation>
        <location evidence="8">Cell inner membrane</location>
        <topology evidence="8">Multi-pass membrane protein</topology>
    </subcellularLocation>
    <subcellularLocation>
        <location evidence="1">Cell membrane</location>
        <topology evidence="1">Multi-pass membrane protein</topology>
    </subcellularLocation>
</comment>
<dbReference type="PANTHER" id="PTHR42718:SF46">
    <property type="entry name" value="BLR6921 PROTEIN"/>
    <property type="match status" value="1"/>
</dbReference>
<dbReference type="SUPFAM" id="SSF103473">
    <property type="entry name" value="MFS general substrate transporter"/>
    <property type="match status" value="1"/>
</dbReference>
<comment type="caution">
    <text evidence="12">The sequence shown here is derived from an EMBL/GenBank/DDBJ whole genome shotgun (WGS) entry which is preliminary data.</text>
</comment>
<sequence length="430" mass="44352">MAAAGERRSGLRRHRSRRQPCPLRRSSTVSSPEQAPAVRPLTGKIVALLAGLAAIGMLSTNIILPAFPEMGRALGVSTRELGLTLSAFFITFAFGQLAVGPLADRFGRQKLVLGGLAVFVTGSVLAGCADSLAQMITGRVIQALGVCATSVLSRAIARDLYEGDTLARALSLTMIATAAAPGFSPLLGSLLTLAFGWRAMFLLVGLSAVVLAVCYRWGMGETHPADRRAPHSAGTVIRAYCRLLTDQRFILPALSMALLMSGLFAAFAAAPAILMNGMGLSPLQAGYFFASTVFVVFSAGLAAPRLARRFGSARVAAAGIAIATVGGLVLFWGPAHPGPGAYALSMVLFLLGMGLANPLGTALAMGPFGQEAGLASALFGFLQMAAAALATWLGSVLTFAPVSTLGGLQTSACLMALLLLMMRNAATSPP</sequence>
<feature type="transmembrane region" description="Helical" evidence="8">
    <location>
        <begin position="249"/>
        <end position="273"/>
    </location>
</feature>
<feature type="transmembrane region" description="Helical" evidence="8">
    <location>
        <begin position="372"/>
        <end position="393"/>
    </location>
</feature>
<dbReference type="NCBIfam" id="TIGR00710">
    <property type="entry name" value="efflux_Bcr_CflA"/>
    <property type="match status" value="1"/>
</dbReference>
<dbReference type="Pfam" id="PF07690">
    <property type="entry name" value="MFS_1"/>
    <property type="match status" value="1"/>
</dbReference>
<feature type="transmembrane region" description="Helical" evidence="8">
    <location>
        <begin position="111"/>
        <end position="133"/>
    </location>
</feature>
<feature type="transmembrane region" description="Helical" evidence="8">
    <location>
        <begin position="285"/>
        <end position="303"/>
    </location>
</feature>
<feature type="transmembrane region" description="Helical" evidence="8">
    <location>
        <begin position="81"/>
        <end position="99"/>
    </location>
</feature>
<evidence type="ECO:0000256" key="4">
    <source>
        <dbReference type="ARBA" id="ARBA00022475"/>
    </source>
</evidence>
<proteinExistence type="inferred from homology"/>
<dbReference type="InterPro" id="IPR036259">
    <property type="entry name" value="MFS_trans_sf"/>
</dbReference>
<evidence type="ECO:0000313" key="13">
    <source>
        <dbReference type="Proteomes" id="UP000306393"/>
    </source>
</evidence>
<evidence type="ECO:0000256" key="3">
    <source>
        <dbReference type="ARBA" id="ARBA00022448"/>
    </source>
</evidence>
<evidence type="ECO:0000256" key="8">
    <source>
        <dbReference type="RuleBase" id="RU365088"/>
    </source>
</evidence>
<protein>
    <recommendedName>
        <fullName evidence="8">Bcr/CflA family efflux transporter</fullName>
    </recommendedName>
</protein>
<dbReference type="PROSITE" id="PS50850">
    <property type="entry name" value="MFS"/>
    <property type="match status" value="1"/>
</dbReference>
<evidence type="ECO:0000256" key="6">
    <source>
        <dbReference type="ARBA" id="ARBA00022989"/>
    </source>
</evidence>
<evidence type="ECO:0000256" key="9">
    <source>
        <dbReference type="SAM" id="MobiDB-lite"/>
    </source>
</evidence>
<dbReference type="OrthoDB" id="9814303at2"/>
<keyword evidence="8" id="KW-0997">Cell inner membrane</keyword>
<evidence type="ECO:0000256" key="7">
    <source>
        <dbReference type="ARBA" id="ARBA00023136"/>
    </source>
</evidence>
<dbReference type="InterPro" id="IPR011701">
    <property type="entry name" value="MFS"/>
</dbReference>
<feature type="transmembrane region" description="Helical" evidence="8">
    <location>
        <begin position="45"/>
        <end position="66"/>
    </location>
</feature>
<dbReference type="GO" id="GO:1990961">
    <property type="term" value="P:xenobiotic detoxification by transmembrane export across the plasma membrane"/>
    <property type="evidence" value="ECO:0007669"/>
    <property type="project" value="InterPro"/>
</dbReference>
<keyword evidence="6 8" id="KW-1133">Transmembrane helix</keyword>
<dbReference type="PANTHER" id="PTHR42718">
    <property type="entry name" value="MAJOR FACILITATOR SUPERFAMILY MULTIDRUG TRANSPORTER MFSC"/>
    <property type="match status" value="1"/>
</dbReference>
<gene>
    <name evidence="12" type="ORF">EpCFBP13511_14740</name>
    <name evidence="11" type="ORF">IFT93_12585</name>
</gene>
<feature type="transmembrane region" description="Helical" evidence="8">
    <location>
        <begin position="315"/>
        <end position="335"/>
    </location>
</feature>
<feature type="domain" description="Major facilitator superfamily (MFS) profile" evidence="10">
    <location>
        <begin position="45"/>
        <end position="424"/>
    </location>
</feature>
<evidence type="ECO:0000256" key="5">
    <source>
        <dbReference type="ARBA" id="ARBA00022692"/>
    </source>
</evidence>
<dbReference type="CDD" id="cd17320">
    <property type="entry name" value="MFS_MdfA_MDR_like"/>
    <property type="match status" value="1"/>
</dbReference>
<evidence type="ECO:0000313" key="11">
    <source>
        <dbReference type="EMBL" id="MBD8107246.1"/>
    </source>
</evidence>
<feature type="transmembrane region" description="Helical" evidence="8">
    <location>
        <begin position="197"/>
        <end position="218"/>
    </location>
</feature>
<keyword evidence="4" id="KW-1003">Cell membrane</keyword>